<dbReference type="EMBL" id="BAAAVS010000054">
    <property type="protein sequence ID" value="GAA3045010.1"/>
    <property type="molecule type" value="Genomic_DNA"/>
</dbReference>
<comment type="caution">
    <text evidence="1">The sequence shown here is derived from an EMBL/GenBank/DDBJ whole genome shotgun (WGS) entry which is preliminary data.</text>
</comment>
<organism evidence="1 2">
    <name type="scientific">Gordonia defluvii</name>
    <dbReference type="NCBI Taxonomy" id="283718"/>
    <lineage>
        <taxon>Bacteria</taxon>
        <taxon>Bacillati</taxon>
        <taxon>Actinomycetota</taxon>
        <taxon>Actinomycetes</taxon>
        <taxon>Mycobacteriales</taxon>
        <taxon>Gordoniaceae</taxon>
        <taxon>Gordonia</taxon>
    </lineage>
</organism>
<reference evidence="2" key="1">
    <citation type="journal article" date="2019" name="Int. J. Syst. Evol. Microbiol.">
        <title>The Global Catalogue of Microorganisms (GCM) 10K type strain sequencing project: providing services to taxonomists for standard genome sequencing and annotation.</title>
        <authorList>
            <consortium name="The Broad Institute Genomics Platform"/>
            <consortium name="The Broad Institute Genome Sequencing Center for Infectious Disease"/>
            <person name="Wu L."/>
            <person name="Ma J."/>
        </authorList>
    </citation>
    <scope>NUCLEOTIDE SEQUENCE [LARGE SCALE GENOMIC DNA]</scope>
    <source>
        <strain evidence="2">JCM 14234</strain>
    </source>
</reference>
<evidence type="ECO:0000313" key="2">
    <source>
        <dbReference type="Proteomes" id="UP001501035"/>
    </source>
</evidence>
<dbReference type="RefSeq" id="WP_344716874.1">
    <property type="nucleotide sequence ID" value="NZ_BAAAVS010000054.1"/>
</dbReference>
<evidence type="ECO:0000313" key="1">
    <source>
        <dbReference type="EMBL" id="GAA3045010.1"/>
    </source>
</evidence>
<sequence length="69" mass="7637">MDDDETMTEAEIDELFARTQPIGNAINALYRAEQIIAEAVADSLSPEVPARIDQVIADVRDTIHRAPED</sequence>
<dbReference type="Proteomes" id="UP001501035">
    <property type="component" value="Unassembled WGS sequence"/>
</dbReference>
<accession>A0ABP6LMJ5</accession>
<name>A0ABP6LMJ5_9ACTN</name>
<proteinExistence type="predicted"/>
<gene>
    <name evidence="1" type="ORF">GCM10010528_25360</name>
</gene>
<protein>
    <submittedName>
        <fullName evidence="1">Uncharacterized protein</fullName>
    </submittedName>
</protein>
<keyword evidence="2" id="KW-1185">Reference proteome</keyword>